<gene>
    <name evidence="2" type="ORF">M9Y10_041436</name>
</gene>
<proteinExistence type="predicted"/>
<protein>
    <submittedName>
        <fullName evidence="2">Uncharacterized protein</fullName>
    </submittedName>
</protein>
<evidence type="ECO:0000313" key="2">
    <source>
        <dbReference type="EMBL" id="KAK8885977.1"/>
    </source>
</evidence>
<evidence type="ECO:0000256" key="1">
    <source>
        <dbReference type="SAM" id="MobiDB-lite"/>
    </source>
</evidence>
<keyword evidence="3" id="KW-1185">Reference proteome</keyword>
<dbReference type="Proteomes" id="UP001470230">
    <property type="component" value="Unassembled WGS sequence"/>
</dbReference>
<accession>A0ABR2K655</accession>
<reference evidence="2 3" key="1">
    <citation type="submission" date="2024-04" db="EMBL/GenBank/DDBJ databases">
        <title>Tritrichomonas musculus Genome.</title>
        <authorList>
            <person name="Alves-Ferreira E."/>
            <person name="Grigg M."/>
            <person name="Lorenzi H."/>
            <person name="Galac M."/>
        </authorList>
    </citation>
    <scope>NUCLEOTIDE SEQUENCE [LARGE SCALE GENOMIC DNA]</scope>
    <source>
        <strain evidence="2 3">EAF2021</strain>
    </source>
</reference>
<organism evidence="2 3">
    <name type="scientific">Tritrichomonas musculus</name>
    <dbReference type="NCBI Taxonomy" id="1915356"/>
    <lineage>
        <taxon>Eukaryota</taxon>
        <taxon>Metamonada</taxon>
        <taxon>Parabasalia</taxon>
        <taxon>Tritrichomonadida</taxon>
        <taxon>Tritrichomonadidae</taxon>
        <taxon>Tritrichomonas</taxon>
    </lineage>
</organism>
<feature type="compositionally biased region" description="Polar residues" evidence="1">
    <location>
        <begin position="96"/>
        <end position="106"/>
    </location>
</feature>
<feature type="compositionally biased region" description="Low complexity" evidence="1">
    <location>
        <begin position="68"/>
        <end position="95"/>
    </location>
</feature>
<evidence type="ECO:0000313" key="3">
    <source>
        <dbReference type="Proteomes" id="UP001470230"/>
    </source>
</evidence>
<feature type="region of interest" description="Disordered" evidence="1">
    <location>
        <begin position="49"/>
        <end position="112"/>
    </location>
</feature>
<dbReference type="EMBL" id="JAPFFF010000007">
    <property type="protein sequence ID" value="KAK8885977.1"/>
    <property type="molecule type" value="Genomic_DNA"/>
</dbReference>
<comment type="caution">
    <text evidence="2">The sequence shown here is derived from an EMBL/GenBank/DDBJ whole genome shotgun (WGS) entry which is preliminary data.</text>
</comment>
<sequence>MPTCVKNVTKKYNEDDYTFETYLGESLNIDDISSTIFWIFKTFSECFIITPPPGSKSKVNPKSRLRPSTSTQSSTSNNNTSNTNDTNNTDNTNTNAQLVPSGSFNLADSFVP</sequence>
<name>A0ABR2K655_9EUKA</name>